<feature type="compositionally biased region" description="Polar residues" evidence="1">
    <location>
        <begin position="137"/>
        <end position="163"/>
    </location>
</feature>
<proteinExistence type="predicted"/>
<dbReference type="AlphaFoldDB" id="A0A164PUR2"/>
<dbReference type="EMBL" id="KV419430">
    <property type="protein sequence ID" value="KZS89053.1"/>
    <property type="molecule type" value="Genomic_DNA"/>
</dbReference>
<feature type="region of interest" description="Disordered" evidence="1">
    <location>
        <begin position="137"/>
        <end position="167"/>
    </location>
</feature>
<name>A0A164PUR2_9AGAM</name>
<feature type="region of interest" description="Disordered" evidence="1">
    <location>
        <begin position="1"/>
        <end position="102"/>
    </location>
</feature>
<sequence>MVAKQRRKGTPQGSASQATSNGSKARSKPVRSPKPPTRRSERIAKVVSGKTGEVEDAGVDAMPDEDEDEHQASRLSTLSSLTPSPDVSPRLPARPLGTAADHSASFEDNVPQAIQTSVPMTVNASLVLSVPQLNQPSVETRAQTGTPSLSGQPSAVNQDTLTAGTAPDDYHVSEEKQAEDHSISDSDSDTFISPANATYYLGPTHDYRDLHAGTPPGPPSQPVTPLMDSVPAALQTRAVSFGSAPVEGAVLVWVGLDLGWSELSEAFVLASPSGHPHSSCDLWQALEGTPAGVRFGRRVRAIQEEVIVATSRHPLSTDDPRFRQGAGFRALGSLEDLLRGDIMDVILPAKEDQVVTTMLQDYFDSSSGKVYVMYLLLEAKRRTAVEYTIKGEDDHVVTLKDPRALPKSDDAENAPTNGLTSEALSYLSQAYPILWKDAQRLLDPLATYGSGYRRYHQVRLFQAFCAHLGFRPNSEDQRDVVCGGVDFHYKGLVEWCGLRSDSVAGEKGSGGSLLNRLSFGRLVDGTLLTLQGRERLEGEERRFCSMLEALTRVPVLAVNEDVMEGPSTSNGDMQGGVHTLSRAAISEALRQKLTPLQSRLRQVKKSAKGGMDD</sequence>
<organism evidence="2 3">
    <name type="scientific">Sistotremastrum niveocremeum HHB9708</name>
    <dbReference type="NCBI Taxonomy" id="1314777"/>
    <lineage>
        <taxon>Eukaryota</taxon>
        <taxon>Fungi</taxon>
        <taxon>Dikarya</taxon>
        <taxon>Basidiomycota</taxon>
        <taxon>Agaricomycotina</taxon>
        <taxon>Agaricomycetes</taxon>
        <taxon>Sistotremastrales</taxon>
        <taxon>Sistotremastraceae</taxon>
        <taxon>Sertulicium</taxon>
        <taxon>Sertulicium niveocremeum</taxon>
    </lineage>
</organism>
<feature type="compositionally biased region" description="Acidic residues" evidence="1">
    <location>
        <begin position="54"/>
        <end position="69"/>
    </location>
</feature>
<gene>
    <name evidence="2" type="ORF">SISNIDRAFT_233895</name>
</gene>
<evidence type="ECO:0000256" key="1">
    <source>
        <dbReference type="SAM" id="MobiDB-lite"/>
    </source>
</evidence>
<accession>A0A164PUR2</accession>
<dbReference type="Proteomes" id="UP000076722">
    <property type="component" value="Unassembled WGS sequence"/>
</dbReference>
<feature type="compositionally biased region" description="Low complexity" evidence="1">
    <location>
        <begin position="73"/>
        <end position="89"/>
    </location>
</feature>
<reference evidence="2 3" key="1">
    <citation type="journal article" date="2016" name="Mol. Biol. Evol.">
        <title>Comparative Genomics of Early-Diverging Mushroom-Forming Fungi Provides Insights into the Origins of Lignocellulose Decay Capabilities.</title>
        <authorList>
            <person name="Nagy L.G."/>
            <person name="Riley R."/>
            <person name="Tritt A."/>
            <person name="Adam C."/>
            <person name="Daum C."/>
            <person name="Floudas D."/>
            <person name="Sun H."/>
            <person name="Yadav J.S."/>
            <person name="Pangilinan J."/>
            <person name="Larsson K.H."/>
            <person name="Matsuura K."/>
            <person name="Barry K."/>
            <person name="Labutti K."/>
            <person name="Kuo R."/>
            <person name="Ohm R.A."/>
            <person name="Bhattacharya S.S."/>
            <person name="Shirouzu T."/>
            <person name="Yoshinaga Y."/>
            <person name="Martin F.M."/>
            <person name="Grigoriev I.V."/>
            <person name="Hibbett D.S."/>
        </authorList>
    </citation>
    <scope>NUCLEOTIDE SEQUENCE [LARGE SCALE GENOMIC DNA]</scope>
    <source>
        <strain evidence="2 3">HHB9708</strain>
    </source>
</reference>
<evidence type="ECO:0000313" key="3">
    <source>
        <dbReference type="Proteomes" id="UP000076722"/>
    </source>
</evidence>
<keyword evidence="3" id="KW-1185">Reference proteome</keyword>
<evidence type="ECO:0000313" key="2">
    <source>
        <dbReference type="EMBL" id="KZS89053.1"/>
    </source>
</evidence>
<feature type="region of interest" description="Disordered" evidence="1">
    <location>
        <begin position="203"/>
        <end position="225"/>
    </location>
</feature>
<protein>
    <submittedName>
        <fullName evidence="2">Uncharacterized protein</fullName>
    </submittedName>
</protein>
<feature type="compositionally biased region" description="Polar residues" evidence="1">
    <location>
        <begin position="11"/>
        <end position="24"/>
    </location>
</feature>